<keyword evidence="10" id="KW-0464">Manganese</keyword>
<feature type="binding site" evidence="12">
    <location>
        <position position="179"/>
    </location>
    <ligand>
        <name>Mn(2+)</name>
        <dbReference type="ChEBI" id="CHEBI:29035"/>
    </ligand>
</feature>
<evidence type="ECO:0000256" key="4">
    <source>
        <dbReference type="ARBA" id="ARBA00008714"/>
    </source>
</evidence>
<dbReference type="PANTHER" id="PTHR11404">
    <property type="entry name" value="SUPEROXIDE DISMUTASE 2"/>
    <property type="match status" value="1"/>
</dbReference>
<evidence type="ECO:0000256" key="8">
    <source>
        <dbReference type="ARBA" id="ARBA00023002"/>
    </source>
</evidence>
<name>A0A9R0D7K3_SPOFR</name>
<evidence type="ECO:0000313" key="17">
    <source>
        <dbReference type="Proteomes" id="UP000829999"/>
    </source>
</evidence>
<dbReference type="SUPFAM" id="SSF46609">
    <property type="entry name" value="Fe,Mn superoxide dismutase (SOD), N-terminal domain"/>
    <property type="match status" value="1"/>
</dbReference>
<dbReference type="Gene3D" id="3.55.40.20">
    <property type="entry name" value="Iron/manganese superoxide dismutase, C-terminal domain"/>
    <property type="match status" value="1"/>
</dbReference>
<evidence type="ECO:0000313" key="18">
    <source>
        <dbReference type="RefSeq" id="XP_035443563.1"/>
    </source>
</evidence>
<feature type="domain" description="Manganese/iron superoxide dismutase N-terminal" evidence="15">
    <location>
        <begin position="17"/>
        <end position="99"/>
    </location>
</feature>
<dbReference type="FunFam" id="3.55.40.20:FF:000003">
    <property type="entry name" value="Superoxide dismutase [Mn], mitochondrial"/>
    <property type="match status" value="1"/>
</dbReference>
<keyword evidence="17" id="KW-1185">Reference proteome</keyword>
<proteinExistence type="inferred from homology"/>
<dbReference type="Pfam" id="PF02777">
    <property type="entry name" value="Sod_Fe_C"/>
    <property type="match status" value="1"/>
</dbReference>
<dbReference type="GO" id="GO:0004784">
    <property type="term" value="F:superoxide dismutase activity"/>
    <property type="evidence" value="ECO:0007669"/>
    <property type="project" value="UniProtKB-EC"/>
</dbReference>
<dbReference type="Gene3D" id="1.10.287.990">
    <property type="entry name" value="Fe,Mn superoxide dismutase (SOD) domain"/>
    <property type="match status" value="1"/>
</dbReference>
<dbReference type="InterPro" id="IPR019833">
    <property type="entry name" value="Mn/Fe_SOD_BS"/>
</dbReference>
<dbReference type="InterPro" id="IPR036324">
    <property type="entry name" value="Mn/Fe_SOD_N_sf"/>
</dbReference>
<dbReference type="CTD" id="6648"/>
<feature type="coiled-coil region" evidence="14">
    <location>
        <begin position="47"/>
        <end position="74"/>
    </location>
</feature>
<evidence type="ECO:0000256" key="5">
    <source>
        <dbReference type="ARBA" id="ARBA00011881"/>
    </source>
</evidence>
<evidence type="ECO:0000256" key="13">
    <source>
        <dbReference type="RuleBase" id="RU000414"/>
    </source>
</evidence>
<comment type="function">
    <text evidence="2">Destroys superoxide anion radicals which are normally produced within the cells and which are toxic to biological systems.</text>
</comment>
<evidence type="ECO:0000256" key="11">
    <source>
        <dbReference type="ARBA" id="ARBA00049204"/>
    </source>
</evidence>
<dbReference type="GO" id="GO:0005739">
    <property type="term" value="C:mitochondrion"/>
    <property type="evidence" value="ECO:0007669"/>
    <property type="project" value="UniProtKB-SubCell"/>
</dbReference>
<dbReference type="RefSeq" id="XP_035443563.1">
    <property type="nucleotide sequence ID" value="XM_035587670.2"/>
</dbReference>
<evidence type="ECO:0000259" key="16">
    <source>
        <dbReference type="Pfam" id="PF02777"/>
    </source>
</evidence>
<dbReference type="GeneID" id="118271586"/>
<dbReference type="InterPro" id="IPR036314">
    <property type="entry name" value="SOD_C_sf"/>
</dbReference>
<dbReference type="PROSITE" id="PS00088">
    <property type="entry name" value="SOD_MN"/>
    <property type="match status" value="1"/>
</dbReference>
<dbReference type="SUPFAM" id="SSF54719">
    <property type="entry name" value="Fe,Mn superoxide dismutase (SOD), C-terminal domain"/>
    <property type="match status" value="1"/>
</dbReference>
<dbReference type="Proteomes" id="UP000829999">
    <property type="component" value="Chromosome 5"/>
</dbReference>
<keyword evidence="7 12" id="KW-0479">Metal-binding</keyword>
<sequence length="214" mass="23970">MFSRRFIQASVGAARQKHTLPELPYEYSALEPVISREIMSLHHSKHHATYINNLNAAEEKLAKAQANAADTNTIIRLLNVIKFNGGGHLNHSILWPNLSPSKTEASAELKDAVNKDFGSWDNMKNQLAAASVAVQGSGWGWLGYNQQMKKLQIATCQNQDPLQATTGLVPLFGIDVWEHAYYLQYKNVRADYVKAIFDVANWGDVSKRYENALK</sequence>
<evidence type="ECO:0000256" key="6">
    <source>
        <dbReference type="ARBA" id="ARBA00012682"/>
    </source>
</evidence>
<evidence type="ECO:0000256" key="3">
    <source>
        <dbReference type="ARBA" id="ARBA00004173"/>
    </source>
</evidence>
<dbReference type="FunFam" id="1.10.287.990:FF:000001">
    <property type="entry name" value="Superoxide dismutase"/>
    <property type="match status" value="1"/>
</dbReference>
<keyword evidence="9" id="KW-0496">Mitochondrion</keyword>
<evidence type="ECO:0000259" key="15">
    <source>
        <dbReference type="Pfam" id="PF00081"/>
    </source>
</evidence>
<dbReference type="InterPro" id="IPR019832">
    <property type="entry name" value="Mn/Fe_SOD_C"/>
</dbReference>
<dbReference type="PANTHER" id="PTHR11404:SF6">
    <property type="entry name" value="SUPEROXIDE DISMUTASE [MN], MITOCHONDRIAL"/>
    <property type="match status" value="1"/>
</dbReference>
<feature type="domain" description="Manganese/iron superoxide dismutase C-terminal" evidence="16">
    <location>
        <begin position="106"/>
        <end position="208"/>
    </location>
</feature>
<dbReference type="EC" id="1.15.1.1" evidence="6 13"/>
<dbReference type="InterPro" id="IPR050265">
    <property type="entry name" value="Fe/Mn_Superoxide_Dismutase"/>
</dbReference>
<evidence type="ECO:0000256" key="12">
    <source>
        <dbReference type="PIRSR" id="PIRSR000349-1"/>
    </source>
</evidence>
<feature type="binding site" evidence="12">
    <location>
        <position position="91"/>
    </location>
    <ligand>
        <name>Mn(2+)</name>
        <dbReference type="ChEBI" id="CHEBI:29035"/>
    </ligand>
</feature>
<dbReference type="GO" id="GO:0042803">
    <property type="term" value="F:protein homodimerization activity"/>
    <property type="evidence" value="ECO:0007669"/>
    <property type="project" value="UniProtKB-ARBA"/>
</dbReference>
<gene>
    <name evidence="18" type="primary">LOC118271586</name>
</gene>
<comment type="subcellular location">
    <subcellularLocation>
        <location evidence="3">Mitochondrion</location>
    </subcellularLocation>
</comment>
<dbReference type="GO" id="GO:0030145">
    <property type="term" value="F:manganese ion binding"/>
    <property type="evidence" value="ECO:0007669"/>
    <property type="project" value="TreeGrafter"/>
</dbReference>
<dbReference type="AlphaFoldDB" id="A0A9R0D7K3"/>
<feature type="binding site" evidence="12">
    <location>
        <position position="42"/>
    </location>
    <ligand>
        <name>Mn(2+)</name>
        <dbReference type="ChEBI" id="CHEBI:29035"/>
    </ligand>
</feature>
<keyword evidence="8 13" id="KW-0560">Oxidoreductase</keyword>
<dbReference type="InterPro" id="IPR001189">
    <property type="entry name" value="Mn/Fe_SOD"/>
</dbReference>
<evidence type="ECO:0000256" key="14">
    <source>
        <dbReference type="SAM" id="Coils"/>
    </source>
</evidence>
<comment type="function">
    <text evidence="13">Destroys radicals which are normally produced within the cells and which are toxic to biological systems.</text>
</comment>
<keyword evidence="14" id="KW-0175">Coiled coil</keyword>
<comment type="catalytic activity">
    <reaction evidence="11 13">
        <text>2 superoxide + 2 H(+) = H2O2 + O2</text>
        <dbReference type="Rhea" id="RHEA:20696"/>
        <dbReference type="ChEBI" id="CHEBI:15378"/>
        <dbReference type="ChEBI" id="CHEBI:15379"/>
        <dbReference type="ChEBI" id="CHEBI:16240"/>
        <dbReference type="ChEBI" id="CHEBI:18421"/>
        <dbReference type="EC" id="1.15.1.1"/>
    </reaction>
</comment>
<evidence type="ECO:0000256" key="10">
    <source>
        <dbReference type="ARBA" id="ARBA00023211"/>
    </source>
</evidence>
<comment type="cofactor">
    <cofactor evidence="1">
        <name>Mn(2+)</name>
        <dbReference type="ChEBI" id="CHEBI:29035"/>
    </cofactor>
</comment>
<dbReference type="PRINTS" id="PR01703">
    <property type="entry name" value="MNSODISMTASE"/>
</dbReference>
<organism evidence="17 18">
    <name type="scientific">Spodoptera frugiperda</name>
    <name type="common">Fall armyworm</name>
    <dbReference type="NCBI Taxonomy" id="7108"/>
    <lineage>
        <taxon>Eukaryota</taxon>
        <taxon>Metazoa</taxon>
        <taxon>Ecdysozoa</taxon>
        <taxon>Arthropoda</taxon>
        <taxon>Hexapoda</taxon>
        <taxon>Insecta</taxon>
        <taxon>Pterygota</taxon>
        <taxon>Neoptera</taxon>
        <taxon>Endopterygota</taxon>
        <taxon>Lepidoptera</taxon>
        <taxon>Glossata</taxon>
        <taxon>Ditrysia</taxon>
        <taxon>Noctuoidea</taxon>
        <taxon>Noctuidae</taxon>
        <taxon>Amphipyrinae</taxon>
        <taxon>Spodoptera</taxon>
    </lineage>
</organism>
<accession>A0A9R0D7K3</accession>
<comment type="similarity">
    <text evidence="4 13">Belongs to the iron/manganese superoxide dismutase family.</text>
</comment>
<evidence type="ECO:0000256" key="7">
    <source>
        <dbReference type="ARBA" id="ARBA00022723"/>
    </source>
</evidence>
<dbReference type="InterPro" id="IPR019831">
    <property type="entry name" value="Mn/Fe_SOD_N"/>
</dbReference>
<reference evidence="18" key="1">
    <citation type="submission" date="2025-08" db="UniProtKB">
        <authorList>
            <consortium name="RefSeq"/>
        </authorList>
    </citation>
    <scope>IDENTIFICATION</scope>
    <source>
        <tissue evidence="18">Whole larval tissue</tissue>
    </source>
</reference>
<evidence type="ECO:0000256" key="2">
    <source>
        <dbReference type="ARBA" id="ARBA00002170"/>
    </source>
</evidence>
<feature type="binding site" evidence="12">
    <location>
        <position position="175"/>
    </location>
    <ligand>
        <name>Mn(2+)</name>
        <dbReference type="ChEBI" id="CHEBI:29035"/>
    </ligand>
</feature>
<dbReference type="GO" id="GO:0098803">
    <property type="term" value="C:respiratory chain complex"/>
    <property type="evidence" value="ECO:0007669"/>
    <property type="project" value="UniProtKB-ARBA"/>
</dbReference>
<evidence type="ECO:0000256" key="9">
    <source>
        <dbReference type="ARBA" id="ARBA00023128"/>
    </source>
</evidence>
<evidence type="ECO:0000256" key="1">
    <source>
        <dbReference type="ARBA" id="ARBA00001936"/>
    </source>
</evidence>
<comment type="subunit">
    <text evidence="5">Homotetramer.</text>
</comment>
<dbReference type="OrthoDB" id="239262at2759"/>
<protein>
    <recommendedName>
        <fullName evidence="6 13">Superoxide dismutase</fullName>
        <ecNumber evidence="6 13">1.15.1.1</ecNumber>
    </recommendedName>
</protein>
<dbReference type="Pfam" id="PF00081">
    <property type="entry name" value="Sod_Fe_N"/>
    <property type="match status" value="1"/>
</dbReference>
<dbReference type="PIRSF" id="PIRSF000349">
    <property type="entry name" value="SODismutase"/>
    <property type="match status" value="1"/>
</dbReference>